<feature type="transmembrane region" description="Helical" evidence="11">
    <location>
        <begin position="743"/>
        <end position="767"/>
    </location>
</feature>
<keyword evidence="7 11" id="KW-1133">Transmembrane helix</keyword>
<dbReference type="EMBL" id="CAJHJG010002969">
    <property type="protein sequence ID" value="CAD6925094.1"/>
    <property type="molecule type" value="Genomic_DNA"/>
</dbReference>
<evidence type="ECO:0000256" key="1">
    <source>
        <dbReference type="ARBA" id="ARBA00004127"/>
    </source>
</evidence>
<dbReference type="InterPro" id="IPR004798">
    <property type="entry name" value="CAX-like"/>
</dbReference>
<dbReference type="NCBIfam" id="TIGR00378">
    <property type="entry name" value="cax"/>
    <property type="match status" value="1"/>
</dbReference>
<feature type="transmembrane region" description="Helical" evidence="11">
    <location>
        <begin position="774"/>
        <end position="800"/>
    </location>
</feature>
<feature type="compositionally biased region" description="Acidic residues" evidence="10">
    <location>
        <begin position="294"/>
        <end position="307"/>
    </location>
</feature>
<sequence length="854" mass="91707">MDDSTASAPAAFERLHLDLRGTRFTIERDDLMNLPESVLLCLFPNGLALNNTAAHGRHLGYSSADEDEEEEEDEEDVYIVDFDPACLSYVLAFFKTAQDAFYGTETLQGKFRGGPQAAARLSAYLQSQNAAATSEFGGVDGFGAQSGWANQNPLLTKQAVIVLREELEYFAIPPHSTQEAASAVAAGGEAEETRLAKEADGQEHVLASDALGRLKRDAGRALLERRSIFTALQRNVNKENNMAEQHLIDMLCMSGFEPNDTWGFRAVEPARCSLTSISLVLLKTGITHSAGAEGTEEDDQDDNDDENDRSGAEILADMRIDQTQLSTAQKLLLFWRKPARKCWWDGVDVVVPLPLGASAGNASQTTATAEAKSGQTPETVAAAAAAQTDPGMTGISEAELDLLANGRGRKVLTRSLALARSSPLPVPRRTESFTIMSSETTPLLNSRGLPVNAADSNHSLPMHRSSHSSAPNFAKSFWWLFTSSWLNVLMVFIPLGFLAEHLHWGALMIFVFNFLAIVPLAKLLGDCTEQVSIKLGPTLGALANATFGNAVELIVAIVALTQGQLRIVQTSLIGSILSNILLVLGMSFIAGGLYRSESVFQQTAAQASGSIMTLGCITVVIPAAYQGARRFAAVMEGGHEALRVLKGKEDAGIEEGLLFISRGTAIVLLVIYLLYLVFQIRTHSHLFEAIPNEDDEEEAETPKMSPIASIVGLLLVTVITSFNADYLVGAIDEVAKNYGIPKAFIGIVLLPIVGNAAEHVTAVVMAYKGKMEIAVGVAVGSSIQIAVGVIPALVIVGWAIGQPLTLYFHSFETVVLVASVILVNELIQDGKSNYLEGCALVGLYIVAALAFWQQ</sequence>
<evidence type="ECO:0000256" key="11">
    <source>
        <dbReference type="SAM" id="Phobius"/>
    </source>
</evidence>
<organism evidence="13 14">
    <name type="scientific">Tilletia caries</name>
    <name type="common">wheat bunt fungus</name>
    <dbReference type="NCBI Taxonomy" id="13290"/>
    <lineage>
        <taxon>Eukaryota</taxon>
        <taxon>Fungi</taxon>
        <taxon>Dikarya</taxon>
        <taxon>Basidiomycota</taxon>
        <taxon>Ustilaginomycotina</taxon>
        <taxon>Exobasidiomycetes</taxon>
        <taxon>Tilletiales</taxon>
        <taxon>Tilletiaceae</taxon>
        <taxon>Tilletia</taxon>
    </lineage>
</organism>
<gene>
    <name evidence="13" type="ORF">JKIAZH3_G1707</name>
</gene>
<keyword evidence="8" id="KW-0406">Ion transport</keyword>
<accession>A0ABN7IWU0</accession>
<reference evidence="13" key="1">
    <citation type="submission" date="2020-10" db="EMBL/GenBank/DDBJ databases">
        <authorList>
            <person name="Sedaghatjoo S."/>
        </authorList>
    </citation>
    <scope>NUCLEOTIDE SEQUENCE</scope>
    <source>
        <strain evidence="13">AZH3</strain>
    </source>
</reference>
<feature type="transmembrane region" description="Helical" evidence="11">
    <location>
        <begin position="657"/>
        <end position="678"/>
    </location>
</feature>
<protein>
    <recommendedName>
        <fullName evidence="12">Sodium/calcium exchanger membrane region domain-containing protein</fullName>
    </recommendedName>
</protein>
<evidence type="ECO:0000256" key="7">
    <source>
        <dbReference type="ARBA" id="ARBA00022989"/>
    </source>
</evidence>
<dbReference type="InterPro" id="IPR011333">
    <property type="entry name" value="SKP1/BTB/POZ_sf"/>
</dbReference>
<dbReference type="PANTHER" id="PTHR31503:SF22">
    <property type="entry name" value="VACUOLAR CALCIUM ION TRANSPORTER"/>
    <property type="match status" value="1"/>
</dbReference>
<evidence type="ECO:0000256" key="5">
    <source>
        <dbReference type="ARBA" id="ARBA00022692"/>
    </source>
</evidence>
<evidence type="ECO:0000313" key="14">
    <source>
        <dbReference type="Proteomes" id="UP000836402"/>
    </source>
</evidence>
<dbReference type="PANTHER" id="PTHR31503">
    <property type="entry name" value="VACUOLAR CALCIUM ION TRANSPORTER"/>
    <property type="match status" value="1"/>
</dbReference>
<keyword evidence="3" id="KW-0813">Transport</keyword>
<dbReference type="Proteomes" id="UP000836402">
    <property type="component" value="Unassembled WGS sequence"/>
</dbReference>
<keyword evidence="14" id="KW-1185">Reference proteome</keyword>
<evidence type="ECO:0000259" key="12">
    <source>
        <dbReference type="Pfam" id="PF01699"/>
    </source>
</evidence>
<evidence type="ECO:0000313" key="13">
    <source>
        <dbReference type="EMBL" id="CAD6925094.1"/>
    </source>
</evidence>
<evidence type="ECO:0000256" key="10">
    <source>
        <dbReference type="SAM" id="MobiDB-lite"/>
    </source>
</evidence>
<evidence type="ECO:0000256" key="3">
    <source>
        <dbReference type="ARBA" id="ARBA00022448"/>
    </source>
</evidence>
<evidence type="ECO:0000256" key="2">
    <source>
        <dbReference type="ARBA" id="ARBA00008170"/>
    </source>
</evidence>
<feature type="transmembrane region" description="Helical" evidence="11">
    <location>
        <begin position="477"/>
        <end position="497"/>
    </location>
</feature>
<feature type="transmembrane region" description="Helical" evidence="11">
    <location>
        <begin position="806"/>
        <end position="827"/>
    </location>
</feature>
<keyword evidence="9 11" id="KW-0472">Membrane</keyword>
<feature type="transmembrane region" description="Helical" evidence="11">
    <location>
        <begin position="834"/>
        <end position="852"/>
    </location>
</feature>
<feature type="transmembrane region" description="Helical" evidence="11">
    <location>
        <begin position="710"/>
        <end position="731"/>
    </location>
</feature>
<comment type="caution">
    <text evidence="13">The sequence shown here is derived from an EMBL/GenBank/DDBJ whole genome shotgun (WGS) entry which is preliminary data.</text>
</comment>
<keyword evidence="6" id="KW-0106">Calcium</keyword>
<feature type="domain" description="Sodium/calcium exchanger membrane region" evidence="12">
    <location>
        <begin position="709"/>
        <end position="852"/>
    </location>
</feature>
<comment type="subcellular location">
    <subcellularLocation>
        <location evidence="1">Endomembrane system</location>
        <topology evidence="1">Multi-pass membrane protein</topology>
    </subcellularLocation>
</comment>
<evidence type="ECO:0000256" key="8">
    <source>
        <dbReference type="ARBA" id="ARBA00023065"/>
    </source>
</evidence>
<dbReference type="InterPro" id="IPR044880">
    <property type="entry name" value="NCX_ion-bd_dom_sf"/>
</dbReference>
<dbReference type="NCBIfam" id="TIGR00846">
    <property type="entry name" value="caca2"/>
    <property type="match status" value="1"/>
</dbReference>
<evidence type="ECO:0000256" key="9">
    <source>
        <dbReference type="ARBA" id="ARBA00023136"/>
    </source>
</evidence>
<keyword evidence="5 11" id="KW-0812">Transmembrane</keyword>
<feature type="region of interest" description="Disordered" evidence="10">
    <location>
        <begin position="290"/>
        <end position="309"/>
    </location>
</feature>
<name>A0ABN7IWU0_9BASI</name>
<evidence type="ECO:0000256" key="4">
    <source>
        <dbReference type="ARBA" id="ARBA00022568"/>
    </source>
</evidence>
<comment type="similarity">
    <text evidence="2">Belongs to the Ca(2+):cation antiporter (CaCA) (TC 2.A.19) family.</text>
</comment>
<feature type="transmembrane region" description="Helical" evidence="11">
    <location>
        <begin position="541"/>
        <end position="560"/>
    </location>
</feature>
<dbReference type="InterPro" id="IPR004837">
    <property type="entry name" value="NaCa_Exmemb"/>
</dbReference>
<feature type="transmembrane region" description="Helical" evidence="11">
    <location>
        <begin position="504"/>
        <end position="521"/>
    </location>
</feature>
<dbReference type="Pfam" id="PF01699">
    <property type="entry name" value="Na_Ca_ex"/>
    <property type="match status" value="2"/>
</dbReference>
<dbReference type="SUPFAM" id="SSF54695">
    <property type="entry name" value="POZ domain"/>
    <property type="match status" value="1"/>
</dbReference>
<feature type="domain" description="Sodium/calcium exchanger membrane region" evidence="12">
    <location>
        <begin position="507"/>
        <end position="680"/>
    </location>
</feature>
<keyword evidence="4" id="KW-0109">Calcium transport</keyword>
<dbReference type="Gene3D" id="1.20.1420.30">
    <property type="entry name" value="NCX, central ion-binding region"/>
    <property type="match status" value="1"/>
</dbReference>
<dbReference type="InterPro" id="IPR004713">
    <property type="entry name" value="CaH_exchang"/>
</dbReference>
<feature type="transmembrane region" description="Helical" evidence="11">
    <location>
        <begin position="572"/>
        <end position="594"/>
    </location>
</feature>
<proteinExistence type="inferred from homology"/>
<evidence type="ECO:0000256" key="6">
    <source>
        <dbReference type="ARBA" id="ARBA00022837"/>
    </source>
</evidence>